<dbReference type="CDD" id="cd00093">
    <property type="entry name" value="HTH_XRE"/>
    <property type="match status" value="1"/>
</dbReference>
<dbReference type="GO" id="GO:0003677">
    <property type="term" value="F:DNA binding"/>
    <property type="evidence" value="ECO:0007669"/>
    <property type="project" value="UniProtKB-KW"/>
</dbReference>
<dbReference type="PROSITE" id="PS50943">
    <property type="entry name" value="HTH_CROC1"/>
    <property type="match status" value="1"/>
</dbReference>
<dbReference type="Gene3D" id="1.10.260.40">
    <property type="entry name" value="lambda repressor-like DNA-binding domains"/>
    <property type="match status" value="1"/>
</dbReference>
<dbReference type="SUPFAM" id="SSF47413">
    <property type="entry name" value="lambda repressor-like DNA-binding domains"/>
    <property type="match status" value="1"/>
</dbReference>
<dbReference type="AlphaFoldDB" id="A0A9D1H2W2"/>
<protein>
    <submittedName>
        <fullName evidence="3">Helix-turn-helix transcriptional regulator</fullName>
    </submittedName>
</protein>
<feature type="domain" description="HTH cro/C1-type" evidence="2">
    <location>
        <begin position="8"/>
        <end position="62"/>
    </location>
</feature>
<dbReference type="EMBL" id="DVLU01000066">
    <property type="protein sequence ID" value="HIT85612.1"/>
    <property type="molecule type" value="Genomic_DNA"/>
</dbReference>
<dbReference type="PANTHER" id="PTHR46558:SF11">
    <property type="entry name" value="HTH-TYPE TRANSCRIPTIONAL REGULATOR XRE"/>
    <property type="match status" value="1"/>
</dbReference>
<reference evidence="3" key="1">
    <citation type="submission" date="2020-10" db="EMBL/GenBank/DDBJ databases">
        <authorList>
            <person name="Gilroy R."/>
        </authorList>
    </citation>
    <scope>NUCLEOTIDE SEQUENCE</scope>
    <source>
        <strain evidence="3">CHK181-108</strain>
    </source>
</reference>
<evidence type="ECO:0000313" key="3">
    <source>
        <dbReference type="EMBL" id="HIT85612.1"/>
    </source>
</evidence>
<dbReference type="PANTHER" id="PTHR46558">
    <property type="entry name" value="TRACRIPTIONAL REGULATORY PROTEIN-RELATED-RELATED"/>
    <property type="match status" value="1"/>
</dbReference>
<reference evidence="3" key="2">
    <citation type="journal article" date="2021" name="PeerJ">
        <title>Extensive microbial diversity within the chicken gut microbiome revealed by metagenomics and culture.</title>
        <authorList>
            <person name="Gilroy R."/>
            <person name="Ravi A."/>
            <person name="Getino M."/>
            <person name="Pursley I."/>
            <person name="Horton D.L."/>
            <person name="Alikhan N.F."/>
            <person name="Baker D."/>
            <person name="Gharbi K."/>
            <person name="Hall N."/>
            <person name="Watson M."/>
            <person name="Adriaenssens E.M."/>
            <person name="Foster-Nyarko E."/>
            <person name="Jarju S."/>
            <person name="Secka A."/>
            <person name="Antonio M."/>
            <person name="Oren A."/>
            <person name="Chaudhuri R.R."/>
            <person name="La Ragione R."/>
            <person name="Hildebrand F."/>
            <person name="Pallen M.J."/>
        </authorList>
    </citation>
    <scope>NUCLEOTIDE SEQUENCE</scope>
    <source>
        <strain evidence="3">CHK181-108</strain>
    </source>
</reference>
<comment type="caution">
    <text evidence="3">The sequence shown here is derived from an EMBL/GenBank/DDBJ whole genome shotgun (WGS) entry which is preliminary data.</text>
</comment>
<evidence type="ECO:0000256" key="1">
    <source>
        <dbReference type="ARBA" id="ARBA00023125"/>
    </source>
</evidence>
<dbReference type="Pfam" id="PF01381">
    <property type="entry name" value="HTH_3"/>
    <property type="match status" value="1"/>
</dbReference>
<evidence type="ECO:0000259" key="2">
    <source>
        <dbReference type="PROSITE" id="PS50943"/>
    </source>
</evidence>
<gene>
    <name evidence="3" type="ORF">IAA60_06870</name>
</gene>
<accession>A0A9D1H2W2</accession>
<dbReference type="SMART" id="SM00530">
    <property type="entry name" value="HTH_XRE"/>
    <property type="match status" value="1"/>
</dbReference>
<dbReference type="Proteomes" id="UP000824165">
    <property type="component" value="Unassembled WGS sequence"/>
</dbReference>
<dbReference type="InterPro" id="IPR010982">
    <property type="entry name" value="Lambda_DNA-bd_dom_sf"/>
</dbReference>
<name>A0A9D1H2W2_9FIRM</name>
<proteinExistence type="predicted"/>
<dbReference type="InterPro" id="IPR001387">
    <property type="entry name" value="Cro/C1-type_HTH"/>
</dbReference>
<keyword evidence="1" id="KW-0238">DNA-binding</keyword>
<organism evidence="3 4">
    <name type="scientific">Candidatus Ornithomonoglobus intestinigallinarum</name>
    <dbReference type="NCBI Taxonomy" id="2840894"/>
    <lineage>
        <taxon>Bacteria</taxon>
        <taxon>Bacillati</taxon>
        <taxon>Bacillota</taxon>
        <taxon>Clostridia</taxon>
        <taxon>Candidatus Ornithomonoglobus</taxon>
    </lineage>
</organism>
<sequence>MDGLGKRLRSLRESTMMSQAKFAKEIGSSQSAINRFENDQAEPNCTIMLRYADYFNVSMDYLYGRTDKPEGMAYEFKPRFDTDNEQFRQFIEMCFDPQSPLNERLKQSLFDMMKGGE</sequence>
<evidence type="ECO:0000313" key="4">
    <source>
        <dbReference type="Proteomes" id="UP000824165"/>
    </source>
</evidence>